<evidence type="ECO:0000256" key="4">
    <source>
        <dbReference type="ARBA" id="ARBA00022527"/>
    </source>
</evidence>
<evidence type="ECO:0000256" key="2">
    <source>
        <dbReference type="ARBA" id="ARBA00010769"/>
    </source>
</evidence>
<feature type="compositionally biased region" description="Low complexity" evidence="12">
    <location>
        <begin position="1778"/>
        <end position="1800"/>
    </location>
</feature>
<keyword evidence="5" id="KW-0808">Transferase</keyword>
<keyword evidence="8" id="KW-0418">Kinase</keyword>
<feature type="region of interest" description="Disordered" evidence="12">
    <location>
        <begin position="2863"/>
        <end position="2887"/>
    </location>
</feature>
<dbReference type="EC" id="2.7.11.1" evidence="3"/>
<keyword evidence="9" id="KW-0067">ATP-binding</keyword>
<feature type="region of interest" description="Disordered" evidence="12">
    <location>
        <begin position="1626"/>
        <end position="1676"/>
    </location>
</feature>
<dbReference type="InterPro" id="IPR000403">
    <property type="entry name" value="PI3/4_kinase_cat_dom"/>
</dbReference>
<feature type="compositionally biased region" description="Gly residues" evidence="12">
    <location>
        <begin position="1752"/>
        <end position="1763"/>
    </location>
</feature>
<dbReference type="EMBL" id="CDMZ01001093">
    <property type="protein sequence ID" value="CEM27093.1"/>
    <property type="molecule type" value="Genomic_DNA"/>
</dbReference>
<feature type="region of interest" description="Disordered" evidence="12">
    <location>
        <begin position="635"/>
        <end position="661"/>
    </location>
</feature>
<accession>A0A0G4GCU8</accession>
<dbReference type="Pfam" id="PF23593">
    <property type="entry name" value="HEAT_ATR"/>
    <property type="match status" value="1"/>
</dbReference>
<keyword evidence="7" id="KW-0227">DNA damage</keyword>
<feature type="region of interest" description="Disordered" evidence="12">
    <location>
        <begin position="453"/>
        <end position="474"/>
    </location>
</feature>
<feature type="region of interest" description="Disordered" evidence="12">
    <location>
        <begin position="2166"/>
        <end position="2193"/>
    </location>
</feature>
<keyword evidence="6" id="KW-0547">Nucleotide-binding</keyword>
<gene>
    <name evidence="15" type="ORF">Cvel_21335</name>
</gene>
<comment type="similarity">
    <text evidence="2">Belongs to the PI3/PI4-kinase family. ATM subfamily.</text>
</comment>
<evidence type="ECO:0000313" key="15">
    <source>
        <dbReference type="EMBL" id="CEM27093.1"/>
    </source>
</evidence>
<evidence type="ECO:0000256" key="7">
    <source>
        <dbReference type="ARBA" id="ARBA00022763"/>
    </source>
</evidence>
<feature type="region of interest" description="Disordered" evidence="12">
    <location>
        <begin position="3538"/>
        <end position="3570"/>
    </location>
</feature>
<dbReference type="PROSITE" id="PS50290">
    <property type="entry name" value="PI3_4_KINASE_3"/>
    <property type="match status" value="1"/>
</dbReference>
<dbReference type="SMART" id="SM00146">
    <property type="entry name" value="PI3Kc"/>
    <property type="match status" value="1"/>
</dbReference>
<dbReference type="PROSITE" id="PS51190">
    <property type="entry name" value="FATC"/>
    <property type="match status" value="1"/>
</dbReference>
<feature type="region of interest" description="Disordered" evidence="12">
    <location>
        <begin position="2816"/>
        <end position="2835"/>
    </location>
</feature>
<dbReference type="SMART" id="SM01343">
    <property type="entry name" value="FATC"/>
    <property type="match status" value="1"/>
</dbReference>
<evidence type="ECO:0000259" key="14">
    <source>
        <dbReference type="PROSITE" id="PS51190"/>
    </source>
</evidence>
<evidence type="ECO:0000256" key="9">
    <source>
        <dbReference type="ARBA" id="ARBA00022840"/>
    </source>
</evidence>
<evidence type="ECO:0000256" key="3">
    <source>
        <dbReference type="ARBA" id="ARBA00012513"/>
    </source>
</evidence>
<dbReference type="Gene3D" id="3.30.1010.10">
    <property type="entry name" value="Phosphatidylinositol 3-kinase Catalytic Subunit, Chain A, domain 4"/>
    <property type="match status" value="1"/>
</dbReference>
<protein>
    <recommendedName>
        <fullName evidence="11">Serine/threonine-protein kinase ATR</fullName>
        <ecNumber evidence="3">2.7.11.1</ecNumber>
    </recommendedName>
</protein>
<dbReference type="PROSITE" id="PS00916">
    <property type="entry name" value="PI3_4_KINASE_2"/>
    <property type="match status" value="1"/>
</dbReference>
<keyword evidence="10" id="KW-0539">Nucleus</keyword>
<dbReference type="GO" id="GO:0004674">
    <property type="term" value="F:protein serine/threonine kinase activity"/>
    <property type="evidence" value="ECO:0007669"/>
    <property type="project" value="UniProtKB-KW"/>
</dbReference>
<dbReference type="PANTHER" id="PTHR11139:SF69">
    <property type="entry name" value="SERINE_THREONINE-PROTEIN KINASE ATR"/>
    <property type="match status" value="1"/>
</dbReference>
<feature type="region of interest" description="Disordered" evidence="12">
    <location>
        <begin position="1193"/>
        <end position="1212"/>
    </location>
</feature>
<dbReference type="GO" id="GO:0000723">
    <property type="term" value="P:telomere maintenance"/>
    <property type="evidence" value="ECO:0007669"/>
    <property type="project" value="TreeGrafter"/>
</dbReference>
<feature type="compositionally biased region" description="Gly residues" evidence="12">
    <location>
        <begin position="3879"/>
        <end position="3891"/>
    </location>
</feature>
<dbReference type="GO" id="GO:0005524">
    <property type="term" value="F:ATP binding"/>
    <property type="evidence" value="ECO:0007669"/>
    <property type="project" value="UniProtKB-KW"/>
</dbReference>
<dbReference type="Pfam" id="PF00454">
    <property type="entry name" value="PI3_PI4_kinase"/>
    <property type="match status" value="1"/>
</dbReference>
<reference evidence="15" key="1">
    <citation type="submission" date="2014-11" db="EMBL/GenBank/DDBJ databases">
        <authorList>
            <person name="Otto D Thomas"/>
            <person name="Naeem Raeece"/>
        </authorList>
    </citation>
    <scope>NUCLEOTIDE SEQUENCE</scope>
</reference>
<dbReference type="InterPro" id="IPR011009">
    <property type="entry name" value="Kinase-like_dom_sf"/>
</dbReference>
<feature type="compositionally biased region" description="Basic and acidic residues" evidence="12">
    <location>
        <begin position="2332"/>
        <end position="2347"/>
    </location>
</feature>
<feature type="region of interest" description="Disordered" evidence="12">
    <location>
        <begin position="2223"/>
        <end position="2273"/>
    </location>
</feature>
<dbReference type="SUPFAM" id="SSF56112">
    <property type="entry name" value="Protein kinase-like (PK-like)"/>
    <property type="match status" value="1"/>
</dbReference>
<feature type="region of interest" description="Disordered" evidence="12">
    <location>
        <begin position="1778"/>
        <end position="1801"/>
    </location>
</feature>
<feature type="region of interest" description="Disordered" evidence="12">
    <location>
        <begin position="2332"/>
        <end position="2369"/>
    </location>
</feature>
<sequence length="4000" mass="428341">MCWLQARQGSCGGNVCLSAQAHTGCASSLQSRLGQSFATFVNKAVLRQAGGREKVLKVLDFCESVFSGQLCPVAVSFLPRYQIGRQRLLEMVFAVLTGVQVDAGVSSEGEQQAQIGTMDGGVVPVDRAAGLVRLILSSFLTILKGGTEAFERDCKAMVADLCNGAERVFFFPKLSVALVSNIENEAPCLRNGGGGSSGLGAGGAGGAAKTRTLAVASPASRARLVELLLVLLGDALRLRDPLHSAFEGMPGPPGWLVDPVPLCAARLLGSLWKDGRPIGPLLPGSVSNETMGDGKGLEARKGKGAGGFRELVVGVEGAGVEGHEGLVWMLASKASNGLCVVSGKGKEGMGIKCGGVRMSGEETIRLCRVALRLCECVAKAVSESADESGLPSRIAAALDIVEGLSSALVCGSTCESRELLHFWMGIWQGDGLNRNAPRILKASAVRVLMGTSPGCNHDGSRKRTETDLSLSAPPLPQGLVEEGRGISLLLQSLSLSFGALRSGSVSLPADPLSVLERLPELLSKETQNEISPTGGTRTQAVSTLSETVGILRGHIARVLASAARSATQMTEQQAGELSASPASSLSYGVSGLSIESVLATLWGAEDSETRSILDPLSFSLALLVRLIGRAAAARDRERERAEDREKRDHSSRAVRRPSEEVKKVEEAIKGGSELACALIAALCKVCASSARPMAKLLLPIAEALAEALISAEDVCSSVSAASAALCSRLGGALESVVREGGLVTSCFVSSGAEGEGHIEECGALFERVESLGIRIGRSVEHGASALAALYVEIENKSRQTVATQRCPRLLGVRWVLMRARLLSAISFLTERRREKRQRQGGGERTGGCSRETATRLLQEADACLVQALAVFFGAAAALRGTQVGGGDMPPLRSRVSPRLVLARPLLDFLRTREASTTRREGVQRKGGRVGRHRLPFSFALRSDGNVELSVERQRLGSGEVLAMGGMDSVKRWCDSCTVLRGCVKGEDAVGDGGALVFSDISAIVDILGRAQTALQRLWNRQRGIASESSAPLPLAPRQMQVPLPRPVPMGSLDDHDDDDLVLIEVSDPSCMRGNGNGFSGWQQGQGQVVQSGCMRMHLKAGGEDACLALAQESLSAVLILLLSCSVDEQLSDFGKKLLTLCGRALEASVPESGIVRAPPFPPSPWSFALFRCLSPACLALLLDSTSDVAGEMKSLSWSQGDEEGARGKNSTTQQGLDQVTAACIPSPWTEKLCLRLWADTDTPLSSHWLSEMDLAFGIVGSLLLHRSAENVAPLLGLFCEAAVLPQRTSSSEVSKALGVLEDRAAVELDLDVGGEGESDRGDVMDTGRRGFILELFFAGAESAGRASRLVLRTFAVAVLELVGLSEGGGVVSPAVNGRKGGLGLWCDLQRRLQCSGTDLLLGLSREEARGGGGFGVCPDATVAGLLCTALFASPHRSKGELKVGAVPEAQANPVASLCALLLSNEETGEMEIKKEEGSPHSSASTGRGVLLSRLREAVEQAMQIQVRRVVEAHEGGVVAWAVAARRLDLLEAFQRAVNPGATVGSLVEPHVPSFFCRLFACNEGSPLDPEVFPKGLCVDLQASYALLSLPQVLSYTEVADWLPAAQVSAIVGGIWDLTRPVSRWTLSVKGGKGGGDGKTKRTAAGGSSADAETEGPEDFLKENLGGNDSGPGSAAETFSSHILTARRFLDRMLAASRNSLRAQPGEREPGTLAPATAAGAAGRADGPKNRAGGGGAFARKGPLPGQQMRLAPGGGKGSAGGAKGPVLPWVGLAHQQLQQQQQQKSQIASGGEPSFSSSSSGVGGWGSGAATAFFKEFALIILDIVSFGLREKLIACGAWAGYRKSAQRKRQGERAVVGAKGRGLGLGLAEAAEDISFVALSEVSLACSGFGSDFRTWAGKALGCVGGDLRGKMGTEEGRGVGGPALKSLLANSLWARAARLVTVFCVISPVFQRLLCEKIARLLAAWSFASRWNPAIAESWASVVFTVDASGPQKSIIPPASCLLTAGLRKWKAEGGREAAGRQIAGTLLQKLLGKILRLSYEGARTLFACAKLHDIPEGPLCASQRQHQMSQQSLSLHSGGGGGGGASARSLGLSRVERLSTAALVGEISRELKEVGTDAVAKVTLLHRLLDVSSASREGLAVSLWQADASSLCRDLARLLLRPAAGTGSPGDPGGSGAGHTLTSSDGRTDSALSDTQLVTGALATRLLGDLGAVDIVNGSSDDRSSSLSLPGTEKDKKGGAGVGGPSAHPGCSSSSSSSSSSASAGGSAEGSSLSSGGGILLFDMDEAPFAVELVERILVPRLSSSNVAKFAVQDILAALQCSDHADAIDREQEQEEKEREKERQMGTQRRQGHAQNHQAPNTQPKKERLVPGVAHWRLFRSDLRSGTLRPYLRSHFIVVDVGGDELLPLRSLFEWAAENDCVPDLSKKVFLTLSKTVSGCPEAALLAIPFLAKLVVGTLPHSLEASLQAANGSEAARNALIDKNGQYSDLQGALREADARIRTFLVRLNETLDRPCEGLSDPDGLDEQGDALMGDASASHALPLRAQGTRQNKEGERHAGALEALVLPLFGALIEWERTVSKKVDEKQASVKHAMDVLRRAVDALKNTGAMRMQREKKEADKVNAEASKQTAIQTYLAEKEKLFRVRKVLEGLNPHCLLRASCRSREPARVIQALNWLSFHPGTFRSSWNARPGQEALRHPPPQLTAPHRLLALEAYSARGLHDKDGEMGALACSSPSDSHTGDMSLHSLHRAIELESKGDLYAAAASFEQILALRPDDESALEGLCRCLQRSGLSQTVLYTATTAGALAEKKENDPGSWASFEGSEPSIPPSRTEAVRAAVELGSWNLLDRLLEGHLHKSGGEGSDRHVTSSVSAQPRLRRRETASAFDSPDSVFVRGFASFLRFVHGASSGSCSERERADLLKAAEAEINQVRTELWRAVSPSSGSTLSFADDQMSKFHVLSDLQAFLSCLQKGPGQSSSVSSASSEEGEDSSFMSLLRKWEHRLRSSKDAPLARSLLLSSMRSVLAAIGRKSEALDAALCEIRLVHTGRSGTRDGGGSQMADLSLGCVPYLTSAFRLGLGEYEGEAKTSSSMSVALKASIAVEVGQWMWNKGERERAYEMVRSLSHDVIVGQGDLSVSDVLDEGLVWVWILRSQWGLALGKEDERRLWRRLDTVKNPLKNYESDAIFSAEGERRKGGGPGKEEHLWVFRKVLRMAPREGQSCFERKYEGGDPGRNGRAIHAFEEGFLQIALFGDNLIERGLKTVQNEPIPAVALLYNTKDRRNATAVRQATEREVPGEGETITYSSVVVETLLSFMRAARLGGRRAPLALHRLIHLIPLFCDPHSDREMLDGHGRRIQVPREFSVHAGKRLETVKTRIAHIQWYPALPQIVGRCTHPSSDIVDVFKTMAGQTVSQSPRHASWFIVPMLLSDNHSRTVWAREVIEGVNRWYEKKGGGEGDVNIPQLQRRMETLLNELRVLTRVQPQAGVKRLQLSQIAPDLNKWGVGEERDDNSARVILPFYATLEKPWLGTATSSQSQQGSLSLSSPVSGQGRAQQQPQGGMFVGGGKATSEGLVFLRNFAECVEVMASKQKPKKVSWHGSDGTTSTWLLKSEDKGDLRKDARVMEFCGLVNDLLRRDPEARQREMKARTYAVIPLGESEGLIEWLPGSLPVRWTIVPYLRRWIAENWQDQIEKAKKGMEESKKEGWASQKRFFETQLKTQFIPVLQHHYFHQFGRVPQVWEAACRRFARSCALWAMIGFVIGLGDRHTDNALLDFSTGELMEIDFDCVFGKGIRLPTPEVVPFRLTANFVAGLGVFGTSGVFRQSAILSLELMSAERPAVRAVMESLLDDPFVDWMSFTQLRQQQQQQQQTGMGGWGGQAGGMGAYPIHGQRQTRRTANQMDPRQELETIDKRLQGMCDFAPQPAPSLTQGEATEQRALRPRRCEDMAEPVEIKQGVDPGTRLPVAAQVDQLIAAATCVWNLCRMYSGWWPFV</sequence>
<feature type="compositionally biased region" description="Polar residues" evidence="12">
    <location>
        <begin position="2183"/>
        <end position="2193"/>
    </location>
</feature>
<feature type="domain" description="PI3K/PI4K catalytic" evidence="13">
    <location>
        <begin position="3586"/>
        <end position="3904"/>
    </location>
</feature>
<dbReference type="InterPro" id="IPR057564">
    <property type="entry name" value="HEAT_ATR"/>
</dbReference>
<dbReference type="InterPro" id="IPR050517">
    <property type="entry name" value="DDR_Repair_Kinase"/>
</dbReference>
<feature type="domain" description="FATC" evidence="14">
    <location>
        <begin position="3968"/>
        <end position="4000"/>
    </location>
</feature>
<evidence type="ECO:0000256" key="11">
    <source>
        <dbReference type="ARBA" id="ARBA00024420"/>
    </source>
</evidence>
<dbReference type="GO" id="GO:0000077">
    <property type="term" value="P:DNA damage checkpoint signaling"/>
    <property type="evidence" value="ECO:0007669"/>
    <property type="project" value="TreeGrafter"/>
</dbReference>
<organism evidence="15">
    <name type="scientific">Chromera velia CCMP2878</name>
    <dbReference type="NCBI Taxonomy" id="1169474"/>
    <lineage>
        <taxon>Eukaryota</taxon>
        <taxon>Sar</taxon>
        <taxon>Alveolata</taxon>
        <taxon>Colpodellida</taxon>
        <taxon>Chromeraceae</taxon>
        <taxon>Chromera</taxon>
    </lineage>
</organism>
<name>A0A0G4GCU8_9ALVE</name>
<evidence type="ECO:0000256" key="1">
    <source>
        <dbReference type="ARBA" id="ARBA00004123"/>
    </source>
</evidence>
<dbReference type="Pfam" id="PF02260">
    <property type="entry name" value="FATC"/>
    <property type="match status" value="1"/>
</dbReference>
<evidence type="ECO:0000256" key="6">
    <source>
        <dbReference type="ARBA" id="ARBA00022741"/>
    </source>
</evidence>
<feature type="region of interest" description="Disordered" evidence="12">
    <location>
        <begin position="3874"/>
        <end position="3911"/>
    </location>
</feature>
<evidence type="ECO:0000259" key="13">
    <source>
        <dbReference type="PROSITE" id="PS50290"/>
    </source>
</evidence>
<dbReference type="GO" id="GO:0005634">
    <property type="term" value="C:nucleus"/>
    <property type="evidence" value="ECO:0007669"/>
    <property type="project" value="UniProtKB-SubCell"/>
</dbReference>
<comment type="subcellular location">
    <subcellularLocation>
        <location evidence="1">Nucleus</location>
    </subcellularLocation>
</comment>
<dbReference type="GO" id="GO:0006281">
    <property type="term" value="P:DNA repair"/>
    <property type="evidence" value="ECO:0007669"/>
    <property type="project" value="TreeGrafter"/>
</dbReference>
<feature type="compositionally biased region" description="Gly residues" evidence="12">
    <location>
        <begin position="2170"/>
        <end position="2180"/>
    </location>
</feature>
<dbReference type="Gene3D" id="1.10.1070.11">
    <property type="entry name" value="Phosphatidylinositol 3-/4-kinase, catalytic domain"/>
    <property type="match status" value="1"/>
</dbReference>
<feature type="region of interest" description="Disordered" evidence="12">
    <location>
        <begin position="1700"/>
        <end position="1765"/>
    </location>
</feature>
<keyword evidence="4" id="KW-0723">Serine/threonine-protein kinase</keyword>
<evidence type="ECO:0000256" key="10">
    <source>
        <dbReference type="ARBA" id="ARBA00023242"/>
    </source>
</evidence>
<feature type="compositionally biased region" description="Polar residues" evidence="12">
    <location>
        <begin position="2348"/>
        <end position="2366"/>
    </location>
</feature>
<feature type="compositionally biased region" description="Basic and acidic residues" evidence="12">
    <location>
        <begin position="2863"/>
        <end position="2873"/>
    </location>
</feature>
<evidence type="ECO:0000256" key="8">
    <source>
        <dbReference type="ARBA" id="ARBA00022777"/>
    </source>
</evidence>
<feature type="compositionally biased region" description="Low complexity" evidence="12">
    <location>
        <begin position="1710"/>
        <end position="1724"/>
    </location>
</feature>
<evidence type="ECO:0000256" key="12">
    <source>
        <dbReference type="SAM" id="MobiDB-lite"/>
    </source>
</evidence>
<proteinExistence type="inferred from homology"/>
<dbReference type="PANTHER" id="PTHR11139">
    <property type="entry name" value="ATAXIA TELANGIECTASIA MUTATED ATM -RELATED"/>
    <property type="match status" value="1"/>
</dbReference>
<feature type="compositionally biased region" description="Low complexity" evidence="12">
    <location>
        <begin position="2248"/>
        <end position="2273"/>
    </location>
</feature>
<dbReference type="VEuPathDB" id="CryptoDB:Cvel_21335"/>
<evidence type="ECO:0000256" key="5">
    <source>
        <dbReference type="ARBA" id="ARBA00022679"/>
    </source>
</evidence>
<dbReference type="InterPro" id="IPR036940">
    <property type="entry name" value="PI3/4_kinase_cat_sf"/>
</dbReference>
<dbReference type="InterPro" id="IPR018936">
    <property type="entry name" value="PI3/4_kinase_CS"/>
</dbReference>
<dbReference type="GO" id="GO:0005694">
    <property type="term" value="C:chromosome"/>
    <property type="evidence" value="ECO:0007669"/>
    <property type="project" value="TreeGrafter"/>
</dbReference>
<feature type="compositionally biased region" description="Low complexity" evidence="12">
    <location>
        <begin position="3540"/>
        <end position="3567"/>
    </location>
</feature>
<dbReference type="InterPro" id="IPR003152">
    <property type="entry name" value="FATC_dom"/>
</dbReference>